<sequence length="405" mass="43261">MKFPSRQTPHASLPGITGTARVDRRTQAVTRRIRPGDIAVIDHLDLDRAHAEALRDAGAAAVVDAASLISGRYPNLGPDLLAQAGVVMVDEVGADALKEIRDGSTLRVHDGRVFAGEELVATGRALTPEKLAAQMEEARGGLATQLQSFTHNTTEFLRREQDLLLHGQGVPTLTTRVHGRPVVVVVRGYDYREDLRRLRRFIREQRPVLVGVDAGADALVAAGHRPDVVVVGEDGLAQSNTGGDQGQTVSDKALKMARDVVLHTDASGRAMGSDRLERIGVRTRSLGTSGTTEDAALLLADSAGGSLVIAVGTHATLDEFLDRQRSGLASTFLTRLRIGPQLVDAKAVQQLYSGRVRLWHLAVVLLAGLVALAVALAATPVGADWWDALLDALNDLVSWIQGLFS</sequence>
<dbReference type="GO" id="GO:0009229">
    <property type="term" value="P:thiamine diphosphate biosynthetic process"/>
    <property type="evidence" value="ECO:0007669"/>
    <property type="project" value="InterPro"/>
</dbReference>
<dbReference type="Proteomes" id="UP000515947">
    <property type="component" value="Chromosome"/>
</dbReference>
<feature type="compositionally biased region" description="Polar residues" evidence="5">
    <location>
        <begin position="1"/>
        <end position="10"/>
    </location>
</feature>
<dbReference type="InterPro" id="IPR036759">
    <property type="entry name" value="TPK_catalytic_sf"/>
</dbReference>
<keyword evidence="2" id="KW-0547">Nucleotide-binding</keyword>
<feature type="transmembrane region" description="Helical" evidence="6">
    <location>
        <begin position="358"/>
        <end position="378"/>
    </location>
</feature>
<gene>
    <name evidence="8" type="ORF">H9L09_19575</name>
</gene>
<dbReference type="GO" id="GO:0005524">
    <property type="term" value="F:ATP binding"/>
    <property type="evidence" value="ECO:0007669"/>
    <property type="project" value="UniProtKB-KW"/>
</dbReference>
<organism evidence="8 9">
    <name type="scientific">Nocardioides mesophilus</name>
    <dbReference type="NCBI Taxonomy" id="433659"/>
    <lineage>
        <taxon>Bacteria</taxon>
        <taxon>Bacillati</taxon>
        <taxon>Actinomycetota</taxon>
        <taxon>Actinomycetes</taxon>
        <taxon>Propionibacteriales</taxon>
        <taxon>Nocardioidaceae</taxon>
        <taxon>Nocardioides</taxon>
    </lineage>
</organism>
<evidence type="ECO:0000259" key="7">
    <source>
        <dbReference type="Pfam" id="PF12555"/>
    </source>
</evidence>
<dbReference type="GO" id="GO:0016301">
    <property type="term" value="F:kinase activity"/>
    <property type="evidence" value="ECO:0007669"/>
    <property type="project" value="UniProtKB-KW"/>
</dbReference>
<feature type="domain" description="SteA-like C-terminal" evidence="7">
    <location>
        <begin position="346"/>
        <end position="397"/>
    </location>
</feature>
<keyword evidence="6" id="KW-0472">Membrane</keyword>
<dbReference type="GO" id="GO:0004788">
    <property type="term" value="F:thiamine diphosphokinase activity"/>
    <property type="evidence" value="ECO:0007669"/>
    <property type="project" value="InterPro"/>
</dbReference>
<dbReference type="Pfam" id="PF12555">
    <property type="entry name" value="SteA-like_C"/>
    <property type="match status" value="1"/>
</dbReference>
<keyword evidence="4" id="KW-0067">ATP-binding</keyword>
<keyword evidence="3" id="KW-0418">Kinase</keyword>
<dbReference type="SUPFAM" id="SSF63999">
    <property type="entry name" value="Thiamin pyrophosphokinase, catalytic domain"/>
    <property type="match status" value="1"/>
</dbReference>
<dbReference type="AlphaFoldDB" id="A0A7G9RAJ4"/>
<dbReference type="KEGG" id="nmes:H9L09_19575"/>
<protein>
    <recommendedName>
        <fullName evidence="7">SteA-like C-terminal domain-containing protein</fullName>
    </recommendedName>
</protein>
<dbReference type="NCBIfam" id="NF040608">
    <property type="entry name" value="division_SteA"/>
    <property type="match status" value="1"/>
</dbReference>
<dbReference type="EMBL" id="CP060713">
    <property type="protein sequence ID" value="QNN52619.1"/>
    <property type="molecule type" value="Genomic_DNA"/>
</dbReference>
<accession>A0A7G9RAJ4</accession>
<reference evidence="8 9" key="1">
    <citation type="submission" date="2020-08" db="EMBL/GenBank/DDBJ databases">
        <title>Genome sequence of Nocardioides mesophilus KACC 16243T.</title>
        <authorList>
            <person name="Hyun D.-W."/>
            <person name="Bae J.-W."/>
        </authorList>
    </citation>
    <scope>NUCLEOTIDE SEQUENCE [LARGE SCALE GENOMIC DNA]</scope>
    <source>
        <strain evidence="8 9">KACC 16243</strain>
    </source>
</reference>
<keyword evidence="6" id="KW-1133">Transmembrane helix</keyword>
<feature type="region of interest" description="Disordered" evidence="5">
    <location>
        <begin position="1"/>
        <end position="20"/>
    </location>
</feature>
<evidence type="ECO:0000313" key="9">
    <source>
        <dbReference type="Proteomes" id="UP000515947"/>
    </source>
</evidence>
<dbReference type="RefSeq" id="WP_187578461.1">
    <property type="nucleotide sequence ID" value="NZ_CP060713.1"/>
</dbReference>
<proteinExistence type="predicted"/>
<keyword evidence="6" id="KW-0812">Transmembrane</keyword>
<dbReference type="InterPro" id="IPR047795">
    <property type="entry name" value="Put_SteA-like"/>
</dbReference>
<name>A0A7G9RAJ4_9ACTN</name>
<evidence type="ECO:0000256" key="2">
    <source>
        <dbReference type="ARBA" id="ARBA00022741"/>
    </source>
</evidence>
<evidence type="ECO:0000256" key="5">
    <source>
        <dbReference type="SAM" id="MobiDB-lite"/>
    </source>
</evidence>
<evidence type="ECO:0000256" key="3">
    <source>
        <dbReference type="ARBA" id="ARBA00022777"/>
    </source>
</evidence>
<keyword evidence="9" id="KW-1185">Reference proteome</keyword>
<evidence type="ECO:0000313" key="8">
    <source>
        <dbReference type="EMBL" id="QNN52619.1"/>
    </source>
</evidence>
<keyword evidence="1" id="KW-0808">Transferase</keyword>
<evidence type="ECO:0000256" key="4">
    <source>
        <dbReference type="ARBA" id="ARBA00022840"/>
    </source>
</evidence>
<evidence type="ECO:0000256" key="1">
    <source>
        <dbReference type="ARBA" id="ARBA00022679"/>
    </source>
</evidence>
<evidence type="ECO:0000256" key="6">
    <source>
        <dbReference type="SAM" id="Phobius"/>
    </source>
</evidence>
<dbReference type="InterPro" id="IPR022215">
    <property type="entry name" value="SteA-like_C"/>
</dbReference>